<comment type="caution">
    <text evidence="1">The sequence shown here is derived from an EMBL/GenBank/DDBJ whole genome shotgun (WGS) entry which is preliminary data.</text>
</comment>
<evidence type="ECO:0000313" key="1">
    <source>
        <dbReference type="EMBL" id="MEQ2280512.1"/>
    </source>
</evidence>
<organism evidence="1 2">
    <name type="scientific">Ameca splendens</name>
    <dbReference type="NCBI Taxonomy" id="208324"/>
    <lineage>
        <taxon>Eukaryota</taxon>
        <taxon>Metazoa</taxon>
        <taxon>Chordata</taxon>
        <taxon>Craniata</taxon>
        <taxon>Vertebrata</taxon>
        <taxon>Euteleostomi</taxon>
        <taxon>Actinopterygii</taxon>
        <taxon>Neopterygii</taxon>
        <taxon>Teleostei</taxon>
        <taxon>Neoteleostei</taxon>
        <taxon>Acanthomorphata</taxon>
        <taxon>Ovalentaria</taxon>
        <taxon>Atherinomorphae</taxon>
        <taxon>Cyprinodontiformes</taxon>
        <taxon>Goodeidae</taxon>
        <taxon>Ameca</taxon>
    </lineage>
</organism>
<keyword evidence="2" id="KW-1185">Reference proteome</keyword>
<dbReference type="EMBL" id="JAHRIP010001741">
    <property type="protein sequence ID" value="MEQ2280512.1"/>
    <property type="molecule type" value="Genomic_DNA"/>
</dbReference>
<sequence length="129" mass="14532">MLVSFLDLDVLEMSSGIHQKACILRYLFHDCIKLVWQDHPGNISGLTSTYGSLAATVVAIWKQWEFVHCIPTLFWLQPKGFCQAAKTDKPHPLVIPRSLAHRRFRSFSATELLNPKKVKPDGASSNKKG</sequence>
<protein>
    <submittedName>
        <fullName evidence="1">Uncharacterized protein</fullName>
    </submittedName>
</protein>
<accession>A0ABV0XGC4</accession>
<reference evidence="1 2" key="1">
    <citation type="submission" date="2021-06" db="EMBL/GenBank/DDBJ databases">
        <authorList>
            <person name="Palmer J.M."/>
        </authorList>
    </citation>
    <scope>NUCLEOTIDE SEQUENCE [LARGE SCALE GENOMIC DNA]</scope>
    <source>
        <strain evidence="1 2">AS_MEX2019</strain>
        <tissue evidence="1">Muscle</tissue>
    </source>
</reference>
<proteinExistence type="predicted"/>
<dbReference type="Proteomes" id="UP001469553">
    <property type="component" value="Unassembled WGS sequence"/>
</dbReference>
<evidence type="ECO:0000313" key="2">
    <source>
        <dbReference type="Proteomes" id="UP001469553"/>
    </source>
</evidence>
<gene>
    <name evidence="1" type="ORF">AMECASPLE_020691</name>
</gene>
<name>A0ABV0XGC4_9TELE</name>